<dbReference type="SUPFAM" id="SSF74653">
    <property type="entry name" value="TolA/TonB C-terminal domain"/>
    <property type="match status" value="1"/>
</dbReference>
<comment type="subcellular location">
    <subcellularLocation>
        <location evidence="1">Membrane</location>
        <topology evidence="1">Single-pass membrane protein</topology>
    </subcellularLocation>
</comment>
<dbReference type="AlphaFoldDB" id="A0AAW6RLB1"/>
<keyword evidence="4" id="KW-0472">Membrane</keyword>
<comment type="caution">
    <text evidence="6">The sequence shown here is derived from an EMBL/GenBank/DDBJ whole genome shotgun (WGS) entry which is preliminary data.</text>
</comment>
<keyword evidence="2" id="KW-0812">Transmembrane</keyword>
<dbReference type="InterPro" id="IPR006260">
    <property type="entry name" value="TonB/TolA_C"/>
</dbReference>
<evidence type="ECO:0000259" key="5">
    <source>
        <dbReference type="Pfam" id="PF03544"/>
    </source>
</evidence>
<organism evidence="6 7">
    <name type="scientific">Ottowia cancrivicina</name>
    <dbReference type="NCBI Taxonomy" id="3040346"/>
    <lineage>
        <taxon>Bacteria</taxon>
        <taxon>Pseudomonadati</taxon>
        <taxon>Pseudomonadota</taxon>
        <taxon>Betaproteobacteria</taxon>
        <taxon>Burkholderiales</taxon>
        <taxon>Comamonadaceae</taxon>
        <taxon>Ottowia</taxon>
    </lineage>
</organism>
<proteinExistence type="predicted"/>
<name>A0AAW6RLB1_9BURK</name>
<feature type="domain" description="TonB C-terminal" evidence="5">
    <location>
        <begin position="25"/>
        <end position="85"/>
    </location>
</feature>
<sequence>MPTSADRQAAWQPVPKGQARENIPRVLVKVLVETNGCASRAEIRQSSGYPSLDNYAVRRLLATRFLPGTRNGTPDAMWVTVPFLFAPSGMGVPTFVVHDAPPRP</sequence>
<evidence type="ECO:0000256" key="3">
    <source>
        <dbReference type="ARBA" id="ARBA00022989"/>
    </source>
</evidence>
<evidence type="ECO:0000256" key="2">
    <source>
        <dbReference type="ARBA" id="ARBA00022692"/>
    </source>
</evidence>
<dbReference type="Pfam" id="PF03544">
    <property type="entry name" value="TonB_C"/>
    <property type="match status" value="1"/>
</dbReference>
<dbReference type="EMBL" id="JARVII010000013">
    <property type="protein sequence ID" value="MDG9699587.1"/>
    <property type="molecule type" value="Genomic_DNA"/>
</dbReference>
<reference evidence="6 7" key="1">
    <citation type="submission" date="2023-04" db="EMBL/GenBank/DDBJ databases">
        <title>Ottowia paracancer sp. nov., isolated from human stomach.</title>
        <authorList>
            <person name="Song Y."/>
        </authorList>
    </citation>
    <scope>NUCLEOTIDE SEQUENCE [LARGE SCALE GENOMIC DNA]</scope>
    <source>
        <strain evidence="6 7">10c7w1</strain>
    </source>
</reference>
<keyword evidence="3" id="KW-1133">Transmembrane helix</keyword>
<dbReference type="RefSeq" id="WP_279524460.1">
    <property type="nucleotide sequence ID" value="NZ_JARVII010000013.1"/>
</dbReference>
<evidence type="ECO:0000256" key="4">
    <source>
        <dbReference type="ARBA" id="ARBA00023136"/>
    </source>
</evidence>
<evidence type="ECO:0000313" key="7">
    <source>
        <dbReference type="Proteomes" id="UP001237156"/>
    </source>
</evidence>
<dbReference type="NCBIfam" id="TIGR01352">
    <property type="entry name" value="tonB_Cterm"/>
    <property type="match status" value="1"/>
</dbReference>
<gene>
    <name evidence="6" type="ORF">QB898_07675</name>
</gene>
<accession>A0AAW6RLB1</accession>
<dbReference type="InterPro" id="IPR037682">
    <property type="entry name" value="TonB_C"/>
</dbReference>
<dbReference type="GO" id="GO:0055085">
    <property type="term" value="P:transmembrane transport"/>
    <property type="evidence" value="ECO:0007669"/>
    <property type="project" value="InterPro"/>
</dbReference>
<evidence type="ECO:0000256" key="1">
    <source>
        <dbReference type="ARBA" id="ARBA00004167"/>
    </source>
</evidence>
<protein>
    <submittedName>
        <fullName evidence="6">Energy transducer TonB</fullName>
    </submittedName>
</protein>
<keyword evidence="7" id="KW-1185">Reference proteome</keyword>
<dbReference type="GO" id="GO:0016020">
    <property type="term" value="C:membrane"/>
    <property type="evidence" value="ECO:0007669"/>
    <property type="project" value="UniProtKB-SubCell"/>
</dbReference>
<dbReference type="Gene3D" id="3.30.1150.10">
    <property type="match status" value="1"/>
</dbReference>
<dbReference type="Proteomes" id="UP001237156">
    <property type="component" value="Unassembled WGS sequence"/>
</dbReference>
<evidence type="ECO:0000313" key="6">
    <source>
        <dbReference type="EMBL" id="MDG9699587.1"/>
    </source>
</evidence>